<dbReference type="GO" id="GO:0016787">
    <property type="term" value="F:hydrolase activity"/>
    <property type="evidence" value="ECO:0007669"/>
    <property type="project" value="UniProtKB-KW"/>
</dbReference>
<dbReference type="AlphaFoldDB" id="A0A5S6QLV7"/>
<evidence type="ECO:0000256" key="6">
    <source>
        <dbReference type="RuleBase" id="RU365002"/>
    </source>
</evidence>
<evidence type="ECO:0000313" key="7">
    <source>
        <dbReference type="Proteomes" id="UP000046395"/>
    </source>
</evidence>
<organism evidence="7 8">
    <name type="scientific">Trichuris muris</name>
    <name type="common">Mouse whipworm</name>
    <dbReference type="NCBI Taxonomy" id="70415"/>
    <lineage>
        <taxon>Eukaryota</taxon>
        <taxon>Metazoa</taxon>
        <taxon>Ecdysozoa</taxon>
        <taxon>Nematoda</taxon>
        <taxon>Enoplea</taxon>
        <taxon>Dorylaimia</taxon>
        <taxon>Trichinellida</taxon>
        <taxon>Trichuridae</taxon>
        <taxon>Trichuris</taxon>
    </lineage>
</organism>
<dbReference type="GO" id="GO:0006400">
    <property type="term" value="P:tRNA modification"/>
    <property type="evidence" value="ECO:0007669"/>
    <property type="project" value="TreeGrafter"/>
</dbReference>
<comment type="catalytic activity">
    <reaction evidence="5 6">
        <text>queuosine 5'-phosphate + H2O = queuine + D-ribose 5-phosphate</text>
        <dbReference type="Rhea" id="RHEA:75387"/>
        <dbReference type="ChEBI" id="CHEBI:15377"/>
        <dbReference type="ChEBI" id="CHEBI:17433"/>
        <dbReference type="ChEBI" id="CHEBI:78346"/>
        <dbReference type="ChEBI" id="CHEBI:194371"/>
    </reaction>
    <physiologicalReaction direction="left-to-right" evidence="5 6">
        <dbReference type="Rhea" id="RHEA:75388"/>
    </physiologicalReaction>
</comment>
<evidence type="ECO:0000256" key="5">
    <source>
        <dbReference type="ARBA" id="ARBA00048204"/>
    </source>
</evidence>
<dbReference type="EC" id="3.2.2.-" evidence="6"/>
<dbReference type="InterPro" id="IPR019438">
    <property type="entry name" value="Q_salvage"/>
</dbReference>
<reference evidence="8" key="1">
    <citation type="submission" date="2019-12" db="UniProtKB">
        <authorList>
            <consortium name="WormBaseParasite"/>
        </authorList>
    </citation>
    <scope>IDENTIFICATION</scope>
</reference>
<proteinExistence type="inferred from homology"/>
<dbReference type="PANTHER" id="PTHR21314">
    <property type="entry name" value="QUEUOSINE 5'-PHOSPHATE N-GLYCOSYLASE_HYDROLASE-RELATED"/>
    <property type="match status" value="1"/>
</dbReference>
<keyword evidence="7" id="KW-1185">Reference proteome</keyword>
<dbReference type="WBParaSite" id="TMUE_2000008190.1">
    <property type="protein sequence ID" value="TMUE_2000008190.1"/>
    <property type="gene ID" value="WBGene00288948"/>
</dbReference>
<evidence type="ECO:0000256" key="1">
    <source>
        <dbReference type="ARBA" id="ARBA00022801"/>
    </source>
</evidence>
<protein>
    <recommendedName>
        <fullName evidence="3 6">Queuosine 5'-phosphate N-glycosylase/hydrolase</fullName>
        <ecNumber evidence="6">3.2.2.-</ecNumber>
    </recommendedName>
    <alternativeName>
        <fullName evidence="4 6">Queuosine-nucleotide N-glycosylase/hydrolase</fullName>
    </alternativeName>
</protein>
<evidence type="ECO:0000313" key="8">
    <source>
        <dbReference type="WBParaSite" id="TMUE_2000008190.1"/>
    </source>
</evidence>
<comment type="similarity">
    <text evidence="2 6">Belongs to the QNG1 protein family.</text>
</comment>
<evidence type="ECO:0000256" key="4">
    <source>
        <dbReference type="ARBA" id="ARBA00035393"/>
    </source>
</evidence>
<evidence type="ECO:0000256" key="2">
    <source>
        <dbReference type="ARBA" id="ARBA00035119"/>
    </source>
</evidence>
<dbReference type="Pfam" id="PF10343">
    <property type="entry name" value="Q_salvage"/>
    <property type="match status" value="1"/>
</dbReference>
<keyword evidence="1 6" id="KW-0378">Hydrolase</keyword>
<name>A0A5S6QLV7_TRIMR</name>
<comment type="function">
    <text evidence="6">Catalyzes the hydrolysis of queuosine 5'-phosphate, releasing the nucleobase queuine (q). Is required for salvage of queuine from exogenous queuosine (Q) that is imported and then converted to queuosine 5'-phosphate intracellularly.</text>
</comment>
<dbReference type="PANTHER" id="PTHR21314:SF0">
    <property type="entry name" value="QUEUOSINE 5'-PHOSPHATE N-GLYCOSYLASE_HYDROLASE"/>
    <property type="match status" value="1"/>
</dbReference>
<evidence type="ECO:0000256" key="3">
    <source>
        <dbReference type="ARBA" id="ARBA00035306"/>
    </source>
</evidence>
<accession>A0A5S6QLV7</accession>
<dbReference type="Proteomes" id="UP000046395">
    <property type="component" value="Unassembled WGS sequence"/>
</dbReference>
<sequence>MQTPWNCDYLTENNILDPWASIAYISKNAQYVQLCDERLEETAETIFKKIASGDFEEAFIRPAGLHVYNEVKLSLRNSLDRWCFACTMSFSFWSDYEKGMPRYIVKDRENRFWKGGRAIMVRLNHLIECGIAVSADAFEIMPFSVFNFFLMDRRAALPPMMEERYKAVIEVATVLNKKFHGSFYNCVTKANNDPMKLMSLVLENFPSFRDIVDYNGKKVSFLMKAQLLVLGVSVLLEESKGVPVMDCSNFILSTTNRDVQMAIYYGGLVLSSGVENRVKDKDIFEYGEPAEVEMRAMTSKCMQLLADKINSKLESSEKALRIDYLDIDSIVDMDRVWNIAKLQRGQIIYPRTRCLENVQFVWQPEFFTPTSFGPNLVHHQRVMITDEAVFGSAHSSATTNLTNDISCQV</sequence>